<keyword evidence="5" id="KW-0378">Hydrolase</keyword>
<dbReference type="Pfam" id="PF07927">
    <property type="entry name" value="HicA_toxin"/>
    <property type="match status" value="1"/>
</dbReference>
<comment type="similarity">
    <text evidence="1">Belongs to the HicA mRNA interferase family.</text>
</comment>
<dbReference type="Proteomes" id="UP000176451">
    <property type="component" value="Unassembled WGS sequence"/>
</dbReference>
<keyword evidence="2" id="KW-1277">Toxin-antitoxin system</keyword>
<comment type="caution">
    <text evidence="8">The sequence shown here is derived from an EMBL/GenBank/DDBJ whole genome shotgun (WGS) entry which is preliminary data.</text>
</comment>
<sequence length="77" mass="8670">MTYKSLPSLKAKTVIKAFYKAGFVFDRQKGSHLVLINKNIGARIVIPNHPGKVLKKPLLKGIIEDSKIPLKRFLDLL</sequence>
<keyword evidence="3" id="KW-0540">Nuclease</keyword>
<keyword evidence="6" id="KW-0694">RNA-binding</keyword>
<accession>A0A1F5EFL3</accession>
<evidence type="ECO:0000256" key="6">
    <source>
        <dbReference type="ARBA" id="ARBA00022884"/>
    </source>
</evidence>
<dbReference type="InterPro" id="IPR038570">
    <property type="entry name" value="HicA_sf"/>
</dbReference>
<evidence type="ECO:0000256" key="3">
    <source>
        <dbReference type="ARBA" id="ARBA00022722"/>
    </source>
</evidence>
<evidence type="ECO:0000256" key="5">
    <source>
        <dbReference type="ARBA" id="ARBA00022801"/>
    </source>
</evidence>
<evidence type="ECO:0008006" key="10">
    <source>
        <dbReference type="Google" id="ProtNLM"/>
    </source>
</evidence>
<dbReference type="InterPro" id="IPR012933">
    <property type="entry name" value="HicA_mRNA_interferase"/>
</dbReference>
<dbReference type="GO" id="GO:0003729">
    <property type="term" value="F:mRNA binding"/>
    <property type="evidence" value="ECO:0007669"/>
    <property type="project" value="InterPro"/>
</dbReference>
<dbReference type="STRING" id="1797469.A3F08_02495"/>
<evidence type="ECO:0000313" key="8">
    <source>
        <dbReference type="EMBL" id="OGD66178.1"/>
    </source>
</evidence>
<dbReference type="EMBL" id="MEZV01000043">
    <property type="protein sequence ID" value="OGD66178.1"/>
    <property type="molecule type" value="Genomic_DNA"/>
</dbReference>
<reference evidence="8 9" key="1">
    <citation type="journal article" date="2016" name="Nat. Commun.">
        <title>Thousands of microbial genomes shed light on interconnected biogeochemical processes in an aquifer system.</title>
        <authorList>
            <person name="Anantharaman K."/>
            <person name="Brown C.T."/>
            <person name="Hug L.A."/>
            <person name="Sharon I."/>
            <person name="Castelle C.J."/>
            <person name="Probst A.J."/>
            <person name="Thomas B.C."/>
            <person name="Singh A."/>
            <person name="Wilkins M.J."/>
            <person name="Karaoz U."/>
            <person name="Brodie E.L."/>
            <person name="Williams K.H."/>
            <person name="Hubbard S.S."/>
            <person name="Banfield J.F."/>
        </authorList>
    </citation>
    <scope>NUCLEOTIDE SEQUENCE [LARGE SCALE GENOMIC DNA]</scope>
</reference>
<keyword evidence="7" id="KW-0346">Stress response</keyword>
<keyword evidence="4" id="KW-0255">Endonuclease</keyword>
<gene>
    <name evidence="8" type="ORF">A3F08_02495</name>
</gene>
<proteinExistence type="inferred from homology"/>
<dbReference type="GO" id="GO:0004519">
    <property type="term" value="F:endonuclease activity"/>
    <property type="evidence" value="ECO:0007669"/>
    <property type="project" value="UniProtKB-KW"/>
</dbReference>
<evidence type="ECO:0000313" key="9">
    <source>
        <dbReference type="Proteomes" id="UP000176451"/>
    </source>
</evidence>
<evidence type="ECO:0000256" key="7">
    <source>
        <dbReference type="ARBA" id="ARBA00023016"/>
    </source>
</evidence>
<dbReference type="AlphaFoldDB" id="A0A1F5EFL3"/>
<dbReference type="Gene3D" id="3.30.920.30">
    <property type="entry name" value="Hypothetical protein"/>
    <property type="match status" value="1"/>
</dbReference>
<evidence type="ECO:0000256" key="1">
    <source>
        <dbReference type="ARBA" id="ARBA00006620"/>
    </source>
</evidence>
<organism evidence="8 9">
    <name type="scientific">Candidatus Berkelbacteria bacterium RIFCSPHIGHO2_12_FULL_36_9</name>
    <dbReference type="NCBI Taxonomy" id="1797469"/>
    <lineage>
        <taxon>Bacteria</taxon>
        <taxon>Candidatus Berkelbacteria</taxon>
    </lineage>
</organism>
<name>A0A1F5EFL3_9BACT</name>
<dbReference type="GO" id="GO:0016787">
    <property type="term" value="F:hydrolase activity"/>
    <property type="evidence" value="ECO:0007669"/>
    <property type="project" value="UniProtKB-KW"/>
</dbReference>
<evidence type="ECO:0000256" key="2">
    <source>
        <dbReference type="ARBA" id="ARBA00022649"/>
    </source>
</evidence>
<protein>
    <recommendedName>
        <fullName evidence="10">Addiction module toxin, HicA family</fullName>
    </recommendedName>
</protein>
<dbReference type="SUPFAM" id="SSF54786">
    <property type="entry name" value="YcfA/nrd intein domain"/>
    <property type="match status" value="1"/>
</dbReference>
<evidence type="ECO:0000256" key="4">
    <source>
        <dbReference type="ARBA" id="ARBA00022759"/>
    </source>
</evidence>